<dbReference type="AlphaFoldDB" id="A0ABD5PDF3"/>
<feature type="region of interest" description="Disordered" evidence="2">
    <location>
        <begin position="666"/>
        <end position="686"/>
    </location>
</feature>
<dbReference type="RefSeq" id="WP_267623430.1">
    <property type="nucleotide sequence ID" value="NZ_JAODIW010000008.1"/>
</dbReference>
<evidence type="ECO:0000313" key="4">
    <source>
        <dbReference type="EMBL" id="MFC4358754.1"/>
    </source>
</evidence>
<dbReference type="SUPFAM" id="SSF52540">
    <property type="entry name" value="P-loop containing nucleoside triphosphate hydrolases"/>
    <property type="match status" value="1"/>
</dbReference>
<proteinExistence type="inferred from homology"/>
<dbReference type="InterPro" id="IPR050921">
    <property type="entry name" value="T4SS_GSP_E_ATPase"/>
</dbReference>
<dbReference type="EMBL" id="JBHSDS010000006">
    <property type="protein sequence ID" value="MFC4358754.1"/>
    <property type="molecule type" value="Genomic_DNA"/>
</dbReference>
<accession>A0ABD5PDF3</accession>
<evidence type="ECO:0000256" key="2">
    <source>
        <dbReference type="SAM" id="MobiDB-lite"/>
    </source>
</evidence>
<gene>
    <name evidence="4" type="ORF">ACFO0N_12455</name>
</gene>
<name>A0ABD5PDF3_9EURY</name>
<feature type="region of interest" description="Disordered" evidence="2">
    <location>
        <begin position="185"/>
        <end position="205"/>
    </location>
</feature>
<feature type="compositionally biased region" description="Gly residues" evidence="2">
    <location>
        <begin position="187"/>
        <end position="196"/>
    </location>
</feature>
<organism evidence="4 5">
    <name type="scientific">Halobium salinum</name>
    <dbReference type="NCBI Taxonomy" id="1364940"/>
    <lineage>
        <taxon>Archaea</taxon>
        <taxon>Methanobacteriati</taxon>
        <taxon>Methanobacteriota</taxon>
        <taxon>Stenosarchaea group</taxon>
        <taxon>Halobacteria</taxon>
        <taxon>Halobacteriales</taxon>
        <taxon>Haloferacaceae</taxon>
        <taxon>Halobium</taxon>
    </lineage>
</organism>
<dbReference type="Pfam" id="PF00437">
    <property type="entry name" value="T2SSE"/>
    <property type="match status" value="1"/>
</dbReference>
<feature type="region of interest" description="Disordered" evidence="2">
    <location>
        <begin position="731"/>
        <end position="764"/>
    </location>
</feature>
<evidence type="ECO:0000256" key="1">
    <source>
        <dbReference type="ARBA" id="ARBA00006611"/>
    </source>
</evidence>
<keyword evidence="5" id="KW-1185">Reference proteome</keyword>
<dbReference type="InterPro" id="IPR001482">
    <property type="entry name" value="T2SS/T4SS_dom"/>
</dbReference>
<comment type="caution">
    <text evidence="4">The sequence shown here is derived from an EMBL/GenBank/DDBJ whole genome shotgun (WGS) entry which is preliminary data.</text>
</comment>
<protein>
    <submittedName>
        <fullName evidence="4">ATPase, T2SS/T4P/T4SS family</fullName>
    </submittedName>
</protein>
<dbReference type="PANTHER" id="PTHR30486">
    <property type="entry name" value="TWITCHING MOTILITY PROTEIN PILT"/>
    <property type="match status" value="1"/>
</dbReference>
<sequence length="764" mass="78969">MRRPSSVVFPISNFDIGFDLDFDLELGSVVGSDPSGLLTDGGDDSNGDCRCRASFHEPRGTGLDRRVELHLDGDDCPGAGDLAASPPCRERAIRALASRDADVVRSRHRGRERRYVDGAAGLLLAAGRFVERAEWHDERLADRAARDPLAAAREATGRAGPVREIAVETGLAAGADRVRDLGRCASDGGGDGVGRGDGVDVDDADADDVNVVDDDVRGDEGDRYAGALRAFVGPTVARSRVAGPPPGARLLDRRTLDSGAVVRRYGTADGRERYCLDPVAHRLDDESTAVLAAARDRLAAGAVDGGERAPHRAVKAVVDAGEGGRERGGGKGDTGGDDALPVERLGTVLARYTRGNGVVDALFGDPRVSDAFVTAPAAANPVRVTVDGETLPTNARLTPTGAATLASRFRRASGRSFSRAAPTLDAAISGPDDGRIRVAGVTDPASDGVAFAFRRHGGDAFTLPALVANGTLPADAAALLSLAVERAAATLVAGTRGAGKTTLLGTLLWELPESTRTVTVEDTSELPVEALQREGRDVQPLYAGTDADATLTPTDALRTALRLGEGALVVGEVRGEEAAALYEAMRVGAGGSAVLGTIHGDGGEDVRERVVADLGVTPSAFGATDLVVTCGRDADGRHRVNRIEEVRTTDSGVRFATLFEVGGGDGVDEVRGEEESAGLRPTGTVDRGNSRLVASLARPDESYADVLDALGRRESAVAALARTGRTRPATVTAAYRSRRGGGEAADEAGGGDSVAGRADDGGTP</sequence>
<dbReference type="Proteomes" id="UP001595921">
    <property type="component" value="Unassembled WGS sequence"/>
</dbReference>
<evidence type="ECO:0000313" key="5">
    <source>
        <dbReference type="Proteomes" id="UP001595921"/>
    </source>
</evidence>
<feature type="domain" description="Bacterial type II secretion system protein E" evidence="3">
    <location>
        <begin position="369"/>
        <end position="621"/>
    </location>
</feature>
<evidence type="ECO:0000259" key="3">
    <source>
        <dbReference type="Pfam" id="PF00437"/>
    </source>
</evidence>
<dbReference type="Gene3D" id="3.40.50.300">
    <property type="entry name" value="P-loop containing nucleotide triphosphate hydrolases"/>
    <property type="match status" value="1"/>
</dbReference>
<dbReference type="InterPro" id="IPR027417">
    <property type="entry name" value="P-loop_NTPase"/>
</dbReference>
<reference evidence="4 5" key="1">
    <citation type="journal article" date="2019" name="Int. J. Syst. Evol. Microbiol.">
        <title>The Global Catalogue of Microorganisms (GCM) 10K type strain sequencing project: providing services to taxonomists for standard genome sequencing and annotation.</title>
        <authorList>
            <consortium name="The Broad Institute Genomics Platform"/>
            <consortium name="The Broad Institute Genome Sequencing Center for Infectious Disease"/>
            <person name="Wu L."/>
            <person name="Ma J."/>
        </authorList>
    </citation>
    <scope>NUCLEOTIDE SEQUENCE [LARGE SCALE GENOMIC DNA]</scope>
    <source>
        <strain evidence="4 5">CGMCC 1.12553</strain>
    </source>
</reference>
<dbReference type="PANTHER" id="PTHR30486:SF6">
    <property type="entry name" value="TYPE IV PILUS RETRACTATION ATPASE PILT"/>
    <property type="match status" value="1"/>
</dbReference>
<comment type="similarity">
    <text evidence="1">Belongs to the GSP E family.</text>
</comment>
<dbReference type="Gene3D" id="3.30.450.380">
    <property type="match status" value="1"/>
</dbReference>